<dbReference type="Proteomes" id="UP000593892">
    <property type="component" value="Chromosome"/>
</dbReference>
<evidence type="ECO:0000259" key="2">
    <source>
        <dbReference type="Pfam" id="PF14279"/>
    </source>
</evidence>
<accession>A0A7S7NWD2</accession>
<evidence type="ECO:0000256" key="1">
    <source>
        <dbReference type="SAM" id="MobiDB-lite"/>
    </source>
</evidence>
<organism evidence="3 4">
    <name type="scientific">Paludibaculum fermentans</name>
    <dbReference type="NCBI Taxonomy" id="1473598"/>
    <lineage>
        <taxon>Bacteria</taxon>
        <taxon>Pseudomonadati</taxon>
        <taxon>Acidobacteriota</taxon>
        <taxon>Terriglobia</taxon>
        <taxon>Bryobacterales</taxon>
        <taxon>Bryobacteraceae</taxon>
        <taxon>Paludibaculum</taxon>
    </lineage>
</organism>
<feature type="compositionally biased region" description="Basic residues" evidence="1">
    <location>
        <begin position="416"/>
        <end position="425"/>
    </location>
</feature>
<dbReference type="EMBL" id="CP063849">
    <property type="protein sequence ID" value="QOY90971.1"/>
    <property type="molecule type" value="Genomic_DNA"/>
</dbReference>
<sequence>MTVKRWRSSLPVGQSGGVLCSVGHPSDDAEDSGIPRQLQFELPSPQVQRFCLSLAAQCATLENVRSVCPYCAAQIIEISRDHIFPDFLGGTRKIPACATCNNKIFGARFESKAARQLLSFQLMLSSLGLSQIPLKQGVRWERAYEHHGELYDLEHRDGGPVLIRTKPKVIRDEHGRVISVEARSMKEVKALAVSRTREGLPVEIQEVSYRVPFEKRHFDFEFGPDFGRLAMKMSAALSSLLPHFDAADIQPAMRVLRGDETRVDEARRDFRPFPSVDNELPLLSHAIYVERGLTGLHGLVVLFGTIRMYCKLASRTTNREPCAAVGILDISTNQERFTPINPQGLTEAPLVIRTADHDRGCDIWANELKRQISEAGAEGWLVRGRMPCRPASVLWQSSTSDRMLQSWSSNTLGQQRPRRPKPKID</sequence>
<keyword evidence="4" id="KW-1185">Reference proteome</keyword>
<dbReference type="Pfam" id="PF14279">
    <property type="entry name" value="HNH_5"/>
    <property type="match status" value="1"/>
</dbReference>
<dbReference type="KEGG" id="pfer:IRI77_13795"/>
<protein>
    <recommendedName>
        <fullName evidence="2">HNH endonuclease 5 domain-containing protein</fullName>
    </recommendedName>
</protein>
<evidence type="ECO:0000313" key="4">
    <source>
        <dbReference type="Proteomes" id="UP000593892"/>
    </source>
</evidence>
<proteinExistence type="predicted"/>
<gene>
    <name evidence="3" type="ORF">IRI77_13795</name>
</gene>
<dbReference type="AlphaFoldDB" id="A0A7S7NWD2"/>
<feature type="compositionally biased region" description="Polar residues" evidence="1">
    <location>
        <begin position="405"/>
        <end position="414"/>
    </location>
</feature>
<feature type="domain" description="HNH endonuclease 5" evidence="2">
    <location>
        <begin position="68"/>
        <end position="117"/>
    </location>
</feature>
<feature type="region of interest" description="Disordered" evidence="1">
    <location>
        <begin position="405"/>
        <end position="425"/>
    </location>
</feature>
<dbReference type="InterPro" id="IPR029471">
    <property type="entry name" value="HNH_5"/>
</dbReference>
<evidence type="ECO:0000313" key="3">
    <source>
        <dbReference type="EMBL" id="QOY90971.1"/>
    </source>
</evidence>
<name>A0A7S7NWD2_PALFE</name>
<reference evidence="3 4" key="1">
    <citation type="submission" date="2020-10" db="EMBL/GenBank/DDBJ databases">
        <title>Complete genome sequence of Paludibaculum fermentans P105T, a facultatively anaerobic acidobacterium capable of dissimilatory Fe(III) reduction.</title>
        <authorList>
            <person name="Dedysh S.N."/>
            <person name="Beletsky A.V."/>
            <person name="Kulichevskaya I.S."/>
            <person name="Mardanov A.V."/>
            <person name="Ravin N.V."/>
        </authorList>
    </citation>
    <scope>NUCLEOTIDE SEQUENCE [LARGE SCALE GENOMIC DNA]</scope>
    <source>
        <strain evidence="3 4">P105</strain>
    </source>
</reference>
<dbReference type="RefSeq" id="WP_194452628.1">
    <property type="nucleotide sequence ID" value="NZ_CP063849.1"/>
</dbReference>